<dbReference type="InterPro" id="IPR026876">
    <property type="entry name" value="Fn3_assoc_repeat"/>
</dbReference>
<evidence type="ECO:0000256" key="1">
    <source>
        <dbReference type="SAM" id="SignalP"/>
    </source>
</evidence>
<dbReference type="Gene3D" id="2.60.40.10">
    <property type="entry name" value="Immunoglobulins"/>
    <property type="match status" value="1"/>
</dbReference>
<dbReference type="Proteomes" id="UP000321901">
    <property type="component" value="Unassembled WGS sequence"/>
</dbReference>
<dbReference type="InterPro" id="IPR013783">
    <property type="entry name" value="Ig-like_fold"/>
</dbReference>
<feature type="chain" id="PRO_5038406407" description="LTD domain-containing protein" evidence="1">
    <location>
        <begin position="30"/>
        <end position="1509"/>
    </location>
</feature>
<name>A0A511Z4W8_9BACL</name>
<keyword evidence="4" id="KW-1185">Reference proteome</keyword>
<proteinExistence type="predicted"/>
<gene>
    <name evidence="3" type="ORF">SLU01_07910</name>
</gene>
<dbReference type="OrthoDB" id="9801679at2"/>
<accession>A0A511Z4W8</accession>
<feature type="signal peptide" evidence="1">
    <location>
        <begin position="1"/>
        <end position="29"/>
    </location>
</feature>
<evidence type="ECO:0000259" key="2">
    <source>
        <dbReference type="PROSITE" id="PS51841"/>
    </source>
</evidence>
<feature type="domain" description="LTD" evidence="2">
    <location>
        <begin position="27"/>
        <end position="145"/>
    </location>
</feature>
<dbReference type="PROSITE" id="PS51841">
    <property type="entry name" value="LTD"/>
    <property type="match status" value="1"/>
</dbReference>
<dbReference type="InterPro" id="IPR007346">
    <property type="entry name" value="Endonuclease-I"/>
</dbReference>
<sequence length="1509" mass="164636">MRSKRWRKRLNSFLAVGLVASLLVPSVPAVVKAETTATDLFISEYVEGSSFNKAIELYNGTGQAVDLSKYSVELYANGAAAASAKLALSGMLGHDETFVLYHRDAASGIKDRGDLENMSVINFNGDDALVLKNGDTVIDSFGQVGERSNWGTDVTLIRKPSIKSGDSIPDDTFNREDEWIVHPKDTFDFLGAHEMEGTSPEEPEIPEEPGDVSPIADARSMTLGETVTVKGIVAANLKNTISVQDETGGIAVRPTSLPASIGDEVTLTGTLADYRGLLQLDGATLVEINKNVGAPQPITVTGAEVGEATESELVTVHNVILSDVQAGSGWANYLATDGNEFIVRDETGSLGLTVGTAYDSITGIVQQFDNDYQIIPRSTMDIIVDSSIIQPVVASPGSGTFVGSVDVSLTTGTPNAEILYTLNGMDPIKNGATYAAPIDIKEDTTIKAVVKTEDGGYSDVSTFTYTITESLQIHDIQGEGHISPFDGQVVEGVEGIVTYKYELNGSTYYHIQAPDEKRDGNLNTSEAIVLYSGRDAWNLSIGDYVSVTGQVSEYAIDGYAERQETDLKTTQINVRDDRGGEVKVLERDVPLPAPFIINEENLPKEKIASTNFAEFDPATYAADFWESREAMLVQVGDVKAVGPQEHGDLVTVFEDVATDTLNGGILLKENDENANRVQFRLEPNGPAREFEVATGDRFTGPITGVVGYSFQNYKIYTSLNEMQQAHSKGNAVPEKTTIVKQDDKLTIASYNLENFSNNKKTTTDDKARKLARAFAVDMQSPDIIGVTEVQDNNGPDAGDSKANESYERLIQAIVVAGGVQYEYVNIDPVNNEDGGQPNANIRVGFLYNPTRVSLTGGIPHGDATTAAGYENGKLTHNPGRIVPNDPAFNSSRKPLAAQFDFQGESVIAIVNHWNSKNGDTPLFGSQQPPFYGSEVQRKQIAKLVYDFVTEIKTDNPEANIVSLGDFNDFQFADALKIHEGDLMTNMINHVDLADRYSYVFQGNSQVLDHILVSNNLVEQTEIDILHINADFTDMAGRASDHDPVMVQIGFEAPVIWEPVPIQKEYNLVNYHKKQVMIAEPSVAVYMDAQSSLKEGMYLKGDYAELTGEGFKSNRVILQPKKKGLIVDMKGTEMGHVIVEGAHPLEIRGAENIKRIDFIKGAEASKVIFYNSKGKRITVPVINNAPVVKKTIPSKEAKVGETISIVLSEHFSDPDGDQLTFSATKGTVDLTKGILLLKLEKGSHIVGVTATDGDKSVTTSFTVTVTEAEVEVPNDGYYKDAIGKEGQALKAALHTIISDHRQLSYSEVWDALKETDQDPNNPNNVILLYSGESRSKDRNGGNVGDWNREHVWAKSHGNFGTSKGPGTDIHHLRPTDVQVNSARGNLDFDYGGSTVKGCDGCLKTSNSWEPPNHVKGDVARMLFYMATRYEAGDRVDLELNELLNNGSNPYHGKLSVLLEWHAMDPVDEFEMNRNNVIEQWQGNRNPFIDHPEWVESIWKNAGSSELKKAS</sequence>
<dbReference type="Pfam" id="PF00932">
    <property type="entry name" value="LTD"/>
    <property type="match status" value="1"/>
</dbReference>
<dbReference type="GO" id="GO:0004518">
    <property type="term" value="F:nuclease activity"/>
    <property type="evidence" value="ECO:0007669"/>
    <property type="project" value="InterPro"/>
</dbReference>
<dbReference type="PANTHER" id="PTHR42834">
    <property type="entry name" value="ENDONUCLEASE/EXONUCLEASE/PHOSPHATASE FAMILY PROTEIN (AFU_ORTHOLOGUE AFUA_3G09210)"/>
    <property type="match status" value="1"/>
</dbReference>
<comment type="caution">
    <text evidence="3">The sequence shown here is derived from an EMBL/GenBank/DDBJ whole genome shotgun (WGS) entry which is preliminary data.</text>
</comment>
<dbReference type="InterPro" id="IPR043744">
    <property type="entry name" value="DUF5689"/>
</dbReference>
<dbReference type="CDD" id="cd04486">
    <property type="entry name" value="YhcR_OBF_like"/>
    <property type="match status" value="1"/>
</dbReference>
<dbReference type="SUPFAM" id="SSF56219">
    <property type="entry name" value="DNase I-like"/>
    <property type="match status" value="1"/>
</dbReference>
<dbReference type="SUPFAM" id="SSF54060">
    <property type="entry name" value="His-Me finger endonucleases"/>
    <property type="match status" value="1"/>
</dbReference>
<dbReference type="EMBL" id="BJYL01000009">
    <property type="protein sequence ID" value="GEN82479.1"/>
    <property type="molecule type" value="Genomic_DNA"/>
</dbReference>
<dbReference type="InterPro" id="IPR005135">
    <property type="entry name" value="Endo/exonuclease/phosphatase"/>
</dbReference>
<dbReference type="Pfam" id="PF13287">
    <property type="entry name" value="Fn3_assoc"/>
    <property type="match status" value="1"/>
</dbReference>
<evidence type="ECO:0000313" key="3">
    <source>
        <dbReference type="EMBL" id="GEN82479.1"/>
    </source>
</evidence>
<dbReference type="Gene3D" id="3.60.10.10">
    <property type="entry name" value="Endonuclease/exonuclease/phosphatase"/>
    <property type="match status" value="1"/>
</dbReference>
<dbReference type="RefSeq" id="WP_147055569.1">
    <property type="nucleotide sequence ID" value="NZ_BJYL01000009.1"/>
</dbReference>
<evidence type="ECO:0000313" key="4">
    <source>
        <dbReference type="Proteomes" id="UP000321901"/>
    </source>
</evidence>
<reference evidence="3 4" key="1">
    <citation type="submission" date="2019-07" db="EMBL/GenBank/DDBJ databases">
        <title>Whole genome shotgun sequence of Sporosarcina luteola NBRC 105378.</title>
        <authorList>
            <person name="Hosoyama A."/>
            <person name="Uohara A."/>
            <person name="Ohji S."/>
            <person name="Ichikawa N."/>
        </authorList>
    </citation>
    <scope>NUCLEOTIDE SEQUENCE [LARGE SCALE GENOMIC DNA]</scope>
    <source>
        <strain evidence="3 4">NBRC 105378</strain>
    </source>
</reference>
<dbReference type="InterPro" id="IPR036691">
    <property type="entry name" value="Endo/exonu/phosph_ase_sf"/>
</dbReference>
<keyword evidence="1" id="KW-0732">Signal</keyword>
<dbReference type="Pfam" id="PF04231">
    <property type="entry name" value="Endonuclease_1"/>
    <property type="match status" value="1"/>
</dbReference>
<dbReference type="Pfam" id="PF18942">
    <property type="entry name" value="DUF5689"/>
    <property type="match status" value="1"/>
</dbReference>
<organism evidence="3 4">
    <name type="scientific">Sporosarcina luteola</name>
    <dbReference type="NCBI Taxonomy" id="582850"/>
    <lineage>
        <taxon>Bacteria</taxon>
        <taxon>Bacillati</taxon>
        <taxon>Bacillota</taxon>
        <taxon>Bacilli</taxon>
        <taxon>Bacillales</taxon>
        <taxon>Caryophanaceae</taxon>
        <taxon>Sporosarcina</taxon>
    </lineage>
</organism>
<dbReference type="PANTHER" id="PTHR42834:SF1">
    <property type="entry name" value="ENDONUCLEASE_EXONUCLEASE_PHOSPHATASE FAMILY PROTEIN (AFU_ORTHOLOGUE AFUA_3G09210)"/>
    <property type="match status" value="1"/>
</dbReference>
<dbReference type="InterPro" id="IPR001322">
    <property type="entry name" value="Lamin_tail_dom"/>
</dbReference>
<dbReference type="Pfam" id="PF19580">
    <property type="entry name" value="Exo_endo_phos_3"/>
    <property type="match status" value="1"/>
</dbReference>
<protein>
    <recommendedName>
        <fullName evidence="2">LTD domain-containing protein</fullName>
    </recommendedName>
</protein>
<dbReference type="InterPro" id="IPR044925">
    <property type="entry name" value="His-Me_finger_sf"/>
</dbReference>